<protein>
    <submittedName>
        <fullName evidence="1">Uncharacterized protein</fullName>
    </submittedName>
</protein>
<dbReference type="AlphaFoldDB" id="A0A2L2TF47"/>
<organism evidence="1 2">
    <name type="scientific">Fusarium venenatum</name>
    <dbReference type="NCBI Taxonomy" id="56646"/>
    <lineage>
        <taxon>Eukaryota</taxon>
        <taxon>Fungi</taxon>
        <taxon>Dikarya</taxon>
        <taxon>Ascomycota</taxon>
        <taxon>Pezizomycotina</taxon>
        <taxon>Sordariomycetes</taxon>
        <taxon>Hypocreomycetidae</taxon>
        <taxon>Hypocreales</taxon>
        <taxon>Nectriaceae</taxon>
        <taxon>Fusarium</taxon>
    </lineage>
</organism>
<dbReference type="EMBL" id="LN649231">
    <property type="protein sequence ID" value="CEI69604.1"/>
    <property type="molecule type" value="Genomic_DNA"/>
</dbReference>
<keyword evidence="2" id="KW-1185">Reference proteome</keyword>
<evidence type="ECO:0000313" key="1">
    <source>
        <dbReference type="EMBL" id="CEI69604.1"/>
    </source>
</evidence>
<sequence>MAGTAISGAISNHDRYICCD</sequence>
<dbReference type="Proteomes" id="UP000245910">
    <property type="component" value="Chromosome III"/>
</dbReference>
<evidence type="ECO:0000313" key="2">
    <source>
        <dbReference type="Proteomes" id="UP000245910"/>
    </source>
</evidence>
<proteinExistence type="predicted"/>
<name>A0A2L2TF47_9HYPO</name>
<reference evidence="2" key="1">
    <citation type="submission" date="2014-10" db="EMBL/GenBank/DDBJ databases">
        <authorList>
            <person name="King R."/>
        </authorList>
    </citation>
    <scope>NUCLEOTIDE SEQUENCE [LARGE SCALE GENOMIC DNA]</scope>
    <source>
        <strain evidence="2">A3/5</strain>
    </source>
</reference>
<accession>A0A2L2TF47</accession>